<sequence length="364" mass="40076">MIEFVYPWAFVLLIVPFAVTLFAPAYKERKSSIKVPYFARLVDVTGEKPQSGAVLLNRNNLQRLIVAFSWLCIVTAIAKPEMIGAPINQEKSARDLMIAVDLSGSMAVEDFTLPIATNELTNRAKNDTDSSATKSSTNDTGKGEKVNRLVAVKHVLNAFVKSREHDRLGLILFGDAPYLQAPFTDDIATWQALLNESDIGMAGQSTAFGDAIGLAISVFQQSDTQNRVLIVLTDGNDTASKVPPVEAAKVAAARDIKIYTIAIGDPSAVGEEKVDLEVLQAMAEITQGKSFQALNSEELLKVYAEIDRLEPQQFDSLSFRPRVSIHHYPIVLFVSIYLLALFIVNIRIRLQLAKQQRNVLRGKS</sequence>
<dbReference type="Pfam" id="PF13519">
    <property type="entry name" value="VWA_2"/>
    <property type="match status" value="1"/>
</dbReference>
<evidence type="ECO:0000256" key="2">
    <source>
        <dbReference type="SAM" id="Phobius"/>
    </source>
</evidence>
<evidence type="ECO:0000256" key="1">
    <source>
        <dbReference type="SAM" id="MobiDB-lite"/>
    </source>
</evidence>
<dbReference type="DNASU" id="3519022"/>
<dbReference type="KEGG" id="cps:CPS_2991"/>
<dbReference type="HOGENOM" id="CLU_024570_0_1_6"/>
<dbReference type="EMBL" id="CP000083">
    <property type="protein sequence ID" value="AAZ24589.1"/>
    <property type="molecule type" value="Genomic_DNA"/>
</dbReference>
<accession>Q47ZS8</accession>
<dbReference type="AlphaFoldDB" id="Q47ZS8"/>
<protein>
    <submittedName>
        <fullName evidence="4">von Willebrand factor type A domain protein</fullName>
    </submittedName>
</protein>
<feature type="transmembrane region" description="Helical" evidence="2">
    <location>
        <begin position="6"/>
        <end position="26"/>
    </location>
</feature>
<feature type="transmembrane region" description="Helical" evidence="2">
    <location>
        <begin position="328"/>
        <end position="348"/>
    </location>
</feature>
<gene>
    <name evidence="4" type="ordered locus">CPS_2991</name>
</gene>
<proteinExistence type="predicted"/>
<keyword evidence="2" id="KW-0812">Transmembrane</keyword>
<dbReference type="SUPFAM" id="SSF53300">
    <property type="entry name" value="vWA-like"/>
    <property type="match status" value="1"/>
</dbReference>
<dbReference type="PROSITE" id="PS50234">
    <property type="entry name" value="VWFA"/>
    <property type="match status" value="1"/>
</dbReference>
<reference evidence="4" key="1">
    <citation type="journal article" date="2005" name="Proc. Natl. Acad. Sci. U.S.A.">
        <title>The psychrophilic lifestyle as revealed by the genome sequence of Colwellia psychrerythraea 34H through genomic and proteomic analyses.</title>
        <authorList>
            <person name="Methe B.A."/>
            <person name="Nelson K.E."/>
            <person name="Deming J.W."/>
            <person name="Momen B."/>
            <person name="Melamud E."/>
            <person name="Zhang X."/>
            <person name="Moult J."/>
            <person name="Madupu R."/>
            <person name="Nelson W.C."/>
            <person name="Dodson R.J."/>
            <person name="Brinkac L.M."/>
            <person name="Daugherty S.C."/>
            <person name="Durkin A.S."/>
            <person name="DeBoy R.T."/>
            <person name="Kolonay J.F."/>
            <person name="Sullivan S.A."/>
            <person name="Zhou L."/>
            <person name="Davidsen T.M."/>
            <person name="Wu M."/>
            <person name="Huston A.L."/>
            <person name="Lewis M."/>
            <person name="Weaver B."/>
            <person name="Weidman J.F."/>
            <person name="Khouri H."/>
            <person name="Utterback T.R."/>
            <person name="Feldblyum T.V."/>
            <person name="Fraser C.M."/>
        </authorList>
    </citation>
    <scope>NUCLEOTIDE SEQUENCE [LARGE SCALE GENOMIC DNA]</scope>
    <source>
        <strain evidence="4">34H</strain>
    </source>
</reference>
<feature type="transmembrane region" description="Helical" evidence="2">
    <location>
        <begin position="61"/>
        <end position="78"/>
    </location>
</feature>
<keyword evidence="2" id="KW-0472">Membrane</keyword>
<evidence type="ECO:0000313" key="4">
    <source>
        <dbReference type="EMBL" id="AAZ24589.1"/>
    </source>
</evidence>
<dbReference type="Gene3D" id="3.40.50.410">
    <property type="entry name" value="von Willebrand factor, type A domain"/>
    <property type="match status" value="1"/>
</dbReference>
<feature type="compositionally biased region" description="Polar residues" evidence="1">
    <location>
        <begin position="129"/>
        <end position="140"/>
    </location>
</feature>
<name>Q47ZS8_COLP3</name>
<dbReference type="InterPro" id="IPR050768">
    <property type="entry name" value="UPF0353/GerABKA_families"/>
</dbReference>
<dbReference type="InterPro" id="IPR036465">
    <property type="entry name" value="vWFA_dom_sf"/>
</dbReference>
<dbReference type="InterPro" id="IPR002035">
    <property type="entry name" value="VWF_A"/>
</dbReference>
<feature type="region of interest" description="Disordered" evidence="1">
    <location>
        <begin position="122"/>
        <end position="142"/>
    </location>
</feature>
<dbReference type="RefSeq" id="WP_011043780.1">
    <property type="nucleotide sequence ID" value="NC_003910.7"/>
</dbReference>
<feature type="domain" description="VWFA" evidence="3">
    <location>
        <begin position="95"/>
        <end position="306"/>
    </location>
</feature>
<dbReference type="STRING" id="167879.CPS_2991"/>
<dbReference type="SMART" id="SM00327">
    <property type="entry name" value="VWA"/>
    <property type="match status" value="1"/>
</dbReference>
<dbReference type="PANTHER" id="PTHR22550">
    <property type="entry name" value="SPORE GERMINATION PROTEIN"/>
    <property type="match status" value="1"/>
</dbReference>
<evidence type="ECO:0000259" key="3">
    <source>
        <dbReference type="PROSITE" id="PS50234"/>
    </source>
</evidence>
<dbReference type="PANTHER" id="PTHR22550:SF18">
    <property type="entry name" value="VWFA DOMAIN-CONTAINING PROTEIN"/>
    <property type="match status" value="1"/>
</dbReference>
<dbReference type="Proteomes" id="UP000000547">
    <property type="component" value="Chromosome"/>
</dbReference>
<keyword evidence="2" id="KW-1133">Transmembrane helix</keyword>
<organism evidence="4 5">
    <name type="scientific">Colwellia psychrerythraea (strain 34H / ATCC BAA-681)</name>
    <name type="common">Vibrio psychroerythus</name>
    <dbReference type="NCBI Taxonomy" id="167879"/>
    <lineage>
        <taxon>Bacteria</taxon>
        <taxon>Pseudomonadati</taxon>
        <taxon>Pseudomonadota</taxon>
        <taxon>Gammaproteobacteria</taxon>
        <taxon>Alteromonadales</taxon>
        <taxon>Colwelliaceae</taxon>
        <taxon>Colwellia</taxon>
    </lineage>
</organism>
<evidence type="ECO:0000313" key="5">
    <source>
        <dbReference type="Proteomes" id="UP000000547"/>
    </source>
</evidence>